<gene>
    <name evidence="2" type="ORF">BpHYR1_023435</name>
</gene>
<name>A0A3M7Q6U0_BRAPC</name>
<keyword evidence="1" id="KW-0472">Membrane</keyword>
<evidence type="ECO:0000256" key="1">
    <source>
        <dbReference type="SAM" id="Phobius"/>
    </source>
</evidence>
<organism evidence="2 3">
    <name type="scientific">Brachionus plicatilis</name>
    <name type="common">Marine rotifer</name>
    <name type="synonym">Brachionus muelleri</name>
    <dbReference type="NCBI Taxonomy" id="10195"/>
    <lineage>
        <taxon>Eukaryota</taxon>
        <taxon>Metazoa</taxon>
        <taxon>Spiralia</taxon>
        <taxon>Gnathifera</taxon>
        <taxon>Rotifera</taxon>
        <taxon>Eurotatoria</taxon>
        <taxon>Monogononta</taxon>
        <taxon>Pseudotrocha</taxon>
        <taxon>Ploima</taxon>
        <taxon>Brachionidae</taxon>
        <taxon>Brachionus</taxon>
    </lineage>
</organism>
<reference evidence="2 3" key="1">
    <citation type="journal article" date="2018" name="Sci. Rep.">
        <title>Genomic signatures of local adaptation to the degree of environmental predictability in rotifers.</title>
        <authorList>
            <person name="Franch-Gras L."/>
            <person name="Hahn C."/>
            <person name="Garcia-Roger E.M."/>
            <person name="Carmona M.J."/>
            <person name="Serra M."/>
            <person name="Gomez A."/>
        </authorList>
    </citation>
    <scope>NUCLEOTIDE SEQUENCE [LARGE SCALE GENOMIC DNA]</scope>
    <source>
        <strain evidence="2">HYR1</strain>
    </source>
</reference>
<keyword evidence="1" id="KW-0812">Transmembrane</keyword>
<keyword evidence="3" id="KW-1185">Reference proteome</keyword>
<dbReference type="EMBL" id="REGN01007298">
    <property type="protein sequence ID" value="RNA06731.1"/>
    <property type="molecule type" value="Genomic_DNA"/>
</dbReference>
<sequence>MVLINGYHFLTNKVVFILKILPQHIVNFKSIDNFKKNFDCQDSEMSIGSQFSFTTTTTKIFYKTKSIQTSPSKRPFTMLRKKLSYQASVRYGISSTAQKDIHFFFNKFIFCIRDYSPKKIKILISHSPTLFFILKTYQQTIFLTIRENSAFILFILCIGTIIIVDVLLYYKGVARPRGCFVF</sequence>
<dbReference type="Proteomes" id="UP000276133">
    <property type="component" value="Unassembled WGS sequence"/>
</dbReference>
<keyword evidence="1" id="KW-1133">Transmembrane helix</keyword>
<protein>
    <recommendedName>
        <fullName evidence="4">Transmembrane protein</fullName>
    </recommendedName>
</protein>
<comment type="caution">
    <text evidence="2">The sequence shown here is derived from an EMBL/GenBank/DDBJ whole genome shotgun (WGS) entry which is preliminary data.</text>
</comment>
<evidence type="ECO:0000313" key="2">
    <source>
        <dbReference type="EMBL" id="RNA06731.1"/>
    </source>
</evidence>
<proteinExistence type="predicted"/>
<accession>A0A3M7Q6U0</accession>
<dbReference type="AlphaFoldDB" id="A0A3M7Q6U0"/>
<evidence type="ECO:0000313" key="3">
    <source>
        <dbReference type="Proteomes" id="UP000276133"/>
    </source>
</evidence>
<evidence type="ECO:0008006" key="4">
    <source>
        <dbReference type="Google" id="ProtNLM"/>
    </source>
</evidence>
<feature type="transmembrane region" description="Helical" evidence="1">
    <location>
        <begin position="150"/>
        <end position="170"/>
    </location>
</feature>